<comment type="caution">
    <text evidence="6">The sequence shown here is derived from an EMBL/GenBank/DDBJ whole genome shotgun (WGS) entry which is preliminary data.</text>
</comment>
<dbReference type="AlphaFoldDB" id="A0A9P5N5K1"/>
<dbReference type="PROSITE" id="PS50088">
    <property type="entry name" value="ANK_REPEAT"/>
    <property type="match status" value="3"/>
</dbReference>
<dbReference type="PANTHER" id="PTHR24161:SF85">
    <property type="entry name" value="PALMITOYLTRANSFERASE HIP14"/>
    <property type="match status" value="1"/>
</dbReference>
<organism evidence="6 7">
    <name type="scientific">Russula ochroleuca</name>
    <dbReference type="NCBI Taxonomy" id="152965"/>
    <lineage>
        <taxon>Eukaryota</taxon>
        <taxon>Fungi</taxon>
        <taxon>Dikarya</taxon>
        <taxon>Basidiomycota</taxon>
        <taxon>Agaricomycotina</taxon>
        <taxon>Agaricomycetes</taxon>
        <taxon>Russulales</taxon>
        <taxon>Russulaceae</taxon>
        <taxon>Russula</taxon>
    </lineage>
</organism>
<evidence type="ECO:0000256" key="4">
    <source>
        <dbReference type="PROSITE-ProRule" id="PRU00023"/>
    </source>
</evidence>
<evidence type="ECO:0000256" key="1">
    <source>
        <dbReference type="ARBA" id="ARBA00012210"/>
    </source>
</evidence>
<dbReference type="InterPro" id="IPR002110">
    <property type="entry name" value="Ankyrin_rpt"/>
</dbReference>
<evidence type="ECO:0000313" key="6">
    <source>
        <dbReference type="EMBL" id="KAF8486881.1"/>
    </source>
</evidence>
<feature type="region of interest" description="Disordered" evidence="5">
    <location>
        <begin position="30"/>
        <end position="54"/>
    </location>
</feature>
<protein>
    <recommendedName>
        <fullName evidence="1">protein S-acyltransferase</fullName>
        <ecNumber evidence="1">2.3.1.225</ecNumber>
    </recommendedName>
</protein>
<evidence type="ECO:0000256" key="5">
    <source>
        <dbReference type="SAM" id="MobiDB-lite"/>
    </source>
</evidence>
<keyword evidence="2" id="KW-0677">Repeat</keyword>
<dbReference type="PANTHER" id="PTHR24161">
    <property type="entry name" value="ANK_REP_REGION DOMAIN-CONTAINING PROTEIN-RELATED"/>
    <property type="match status" value="1"/>
</dbReference>
<name>A0A9P5N5K1_9AGAM</name>
<dbReference type="InterPro" id="IPR036770">
    <property type="entry name" value="Ankyrin_rpt-contain_sf"/>
</dbReference>
<evidence type="ECO:0000256" key="3">
    <source>
        <dbReference type="ARBA" id="ARBA00023043"/>
    </source>
</evidence>
<dbReference type="Pfam" id="PF12796">
    <property type="entry name" value="Ank_2"/>
    <property type="match status" value="2"/>
</dbReference>
<reference evidence="6" key="1">
    <citation type="submission" date="2019-10" db="EMBL/GenBank/DDBJ databases">
        <authorList>
            <consortium name="DOE Joint Genome Institute"/>
            <person name="Kuo A."/>
            <person name="Miyauchi S."/>
            <person name="Kiss E."/>
            <person name="Drula E."/>
            <person name="Kohler A."/>
            <person name="Sanchez-Garcia M."/>
            <person name="Andreopoulos B."/>
            <person name="Barry K.W."/>
            <person name="Bonito G."/>
            <person name="Buee M."/>
            <person name="Carver A."/>
            <person name="Chen C."/>
            <person name="Cichocki N."/>
            <person name="Clum A."/>
            <person name="Culley D."/>
            <person name="Crous P.W."/>
            <person name="Fauchery L."/>
            <person name="Girlanda M."/>
            <person name="Hayes R."/>
            <person name="Keri Z."/>
            <person name="LaButti K."/>
            <person name="Lipzen A."/>
            <person name="Lombard V."/>
            <person name="Magnuson J."/>
            <person name="Maillard F."/>
            <person name="Morin E."/>
            <person name="Murat C."/>
            <person name="Nolan M."/>
            <person name="Ohm R."/>
            <person name="Pangilinan J."/>
            <person name="Pereira M."/>
            <person name="Perotto S."/>
            <person name="Peter M."/>
            <person name="Riley R."/>
            <person name="Sitrit Y."/>
            <person name="Stielow B."/>
            <person name="Szollosi G."/>
            <person name="Zifcakova L."/>
            <person name="Stursova M."/>
            <person name="Spatafora J.W."/>
            <person name="Tedersoo L."/>
            <person name="Vaario L.-M."/>
            <person name="Yamada A."/>
            <person name="Yan M."/>
            <person name="Wang P."/>
            <person name="Xu J."/>
            <person name="Bruns T."/>
            <person name="Baldrian P."/>
            <person name="Vilgalys R."/>
            <person name="Henrissat B."/>
            <person name="Grigoriev I.V."/>
            <person name="Hibbett D."/>
            <person name="Nagy L.G."/>
            <person name="Martin F.M."/>
        </authorList>
    </citation>
    <scope>NUCLEOTIDE SEQUENCE</scope>
    <source>
        <strain evidence="6">Prilba</strain>
    </source>
</reference>
<dbReference type="OrthoDB" id="6781668at2759"/>
<sequence>MLPDNMDSTPIGAMEERVKVEDKVASAVLNAASGSGPAPAKSSGADDAQQVSSDAEHDIFAASQQGKTEVIRALIESGRARAADRDGDHVTPLHWAAINGRLEACAYLIEQGSEINAVGGNLVATPLQWAARNGMVETIDLLIKRDANPHLFDAQGFNCLHAITHSSNYWALGRDHMGHTALHWAVYQRDEVSTQILLKMGADPDAADRDGLTTLHWAAVTGFKRCIIRLLEAAMTFGRARIHWRYCWNCAMDGICLGFPDERCSEAGCKVPTHQALFYLQEMHYASRNYGYVWNSLASSSSRYLTMISQPCGVDAEVQCSCLRLSRVDS</sequence>
<dbReference type="GO" id="GO:0019706">
    <property type="term" value="F:protein-cysteine S-palmitoyltransferase activity"/>
    <property type="evidence" value="ECO:0007669"/>
    <property type="project" value="UniProtKB-EC"/>
</dbReference>
<dbReference type="Proteomes" id="UP000759537">
    <property type="component" value="Unassembled WGS sequence"/>
</dbReference>
<feature type="repeat" description="ANK" evidence="4">
    <location>
        <begin position="125"/>
        <end position="154"/>
    </location>
</feature>
<keyword evidence="7" id="KW-1185">Reference proteome</keyword>
<feature type="compositionally biased region" description="Low complexity" evidence="5">
    <location>
        <begin position="31"/>
        <end position="45"/>
    </location>
</feature>
<dbReference type="EC" id="2.3.1.225" evidence="1"/>
<evidence type="ECO:0000256" key="2">
    <source>
        <dbReference type="ARBA" id="ARBA00022737"/>
    </source>
</evidence>
<feature type="repeat" description="ANK" evidence="4">
    <location>
        <begin position="177"/>
        <end position="209"/>
    </location>
</feature>
<dbReference type="PROSITE" id="PS50297">
    <property type="entry name" value="ANK_REP_REGION"/>
    <property type="match status" value="2"/>
</dbReference>
<dbReference type="SUPFAM" id="SSF48403">
    <property type="entry name" value="Ankyrin repeat"/>
    <property type="match status" value="1"/>
</dbReference>
<reference evidence="6" key="2">
    <citation type="journal article" date="2020" name="Nat. Commun.">
        <title>Large-scale genome sequencing of mycorrhizal fungi provides insights into the early evolution of symbiotic traits.</title>
        <authorList>
            <person name="Miyauchi S."/>
            <person name="Kiss E."/>
            <person name="Kuo A."/>
            <person name="Drula E."/>
            <person name="Kohler A."/>
            <person name="Sanchez-Garcia M."/>
            <person name="Morin E."/>
            <person name="Andreopoulos B."/>
            <person name="Barry K.W."/>
            <person name="Bonito G."/>
            <person name="Buee M."/>
            <person name="Carver A."/>
            <person name="Chen C."/>
            <person name="Cichocki N."/>
            <person name="Clum A."/>
            <person name="Culley D."/>
            <person name="Crous P.W."/>
            <person name="Fauchery L."/>
            <person name="Girlanda M."/>
            <person name="Hayes R.D."/>
            <person name="Keri Z."/>
            <person name="LaButti K."/>
            <person name="Lipzen A."/>
            <person name="Lombard V."/>
            <person name="Magnuson J."/>
            <person name="Maillard F."/>
            <person name="Murat C."/>
            <person name="Nolan M."/>
            <person name="Ohm R.A."/>
            <person name="Pangilinan J."/>
            <person name="Pereira M.F."/>
            <person name="Perotto S."/>
            <person name="Peter M."/>
            <person name="Pfister S."/>
            <person name="Riley R."/>
            <person name="Sitrit Y."/>
            <person name="Stielow J.B."/>
            <person name="Szollosi G."/>
            <person name="Zifcakova L."/>
            <person name="Stursova M."/>
            <person name="Spatafora J.W."/>
            <person name="Tedersoo L."/>
            <person name="Vaario L.M."/>
            <person name="Yamada A."/>
            <person name="Yan M."/>
            <person name="Wang P."/>
            <person name="Xu J."/>
            <person name="Bruns T."/>
            <person name="Baldrian P."/>
            <person name="Vilgalys R."/>
            <person name="Dunand C."/>
            <person name="Henrissat B."/>
            <person name="Grigoriev I.V."/>
            <person name="Hibbett D."/>
            <person name="Nagy L.G."/>
            <person name="Martin F.M."/>
        </authorList>
    </citation>
    <scope>NUCLEOTIDE SEQUENCE</scope>
    <source>
        <strain evidence="6">Prilba</strain>
    </source>
</reference>
<dbReference type="EMBL" id="WHVB01000001">
    <property type="protein sequence ID" value="KAF8486881.1"/>
    <property type="molecule type" value="Genomic_DNA"/>
</dbReference>
<keyword evidence="3 4" id="KW-0040">ANK repeat</keyword>
<proteinExistence type="predicted"/>
<accession>A0A9P5N5K1</accession>
<gene>
    <name evidence="6" type="ORF">DFH94DRAFT_677959</name>
</gene>
<dbReference type="Gene3D" id="1.25.40.20">
    <property type="entry name" value="Ankyrin repeat-containing domain"/>
    <property type="match status" value="2"/>
</dbReference>
<feature type="repeat" description="ANK" evidence="4">
    <location>
        <begin position="88"/>
        <end position="120"/>
    </location>
</feature>
<evidence type="ECO:0000313" key="7">
    <source>
        <dbReference type="Proteomes" id="UP000759537"/>
    </source>
</evidence>
<dbReference type="SMART" id="SM00248">
    <property type="entry name" value="ANK"/>
    <property type="match status" value="5"/>
</dbReference>